<protein>
    <recommendedName>
        <fullName evidence="1">FBD domain-containing protein</fullName>
    </recommendedName>
</protein>
<dbReference type="InterPro" id="IPR006566">
    <property type="entry name" value="FBD"/>
</dbReference>
<proteinExistence type="predicted"/>
<accession>A0A8X7WN91</accession>
<sequence>MCWCKWNFSSVSVPTLKRLTFCWEARDENPESVSIDTPNLVYLEFTDTISDVYPKLNFDSLVEARICLRMSEDQIGKAQFLEEASFSDLQIHYAEGNEENEMVGNAIDFIVGICNVQILYLYADTLEVLTYCCEAVPVFNNLRELTIESNPKIGWDSLPGLLKNAPNLEILVFQGLVHKATDRCGDMCLCETYEEEEEDEDDEIPSCLLSSRVKVIKILKFGDYYGNMGKQSEQIKYFLETMPNLEQMILSYNAPTDEHVTEFSRQLERMV</sequence>
<dbReference type="AlphaFoldDB" id="A0A8X7WN91"/>
<dbReference type="SMART" id="SM00579">
    <property type="entry name" value="FBD"/>
    <property type="match status" value="1"/>
</dbReference>
<reference evidence="2 3" key="1">
    <citation type="submission" date="2020-02" db="EMBL/GenBank/DDBJ databases">
        <authorList>
            <person name="Ma Q."/>
            <person name="Huang Y."/>
            <person name="Song X."/>
            <person name="Pei D."/>
        </authorList>
    </citation>
    <scope>NUCLEOTIDE SEQUENCE [LARGE SCALE GENOMIC DNA]</scope>
    <source>
        <strain evidence="2">Sxm20200214</strain>
        <tissue evidence="2">Leaf</tissue>
    </source>
</reference>
<comment type="caution">
    <text evidence="2">The sequence shown here is derived from an EMBL/GenBank/DDBJ whole genome shotgun (WGS) entry which is preliminary data.</text>
</comment>
<dbReference type="EMBL" id="JAAMPC010000001">
    <property type="protein sequence ID" value="KAG2331890.1"/>
    <property type="molecule type" value="Genomic_DNA"/>
</dbReference>
<evidence type="ECO:0000313" key="3">
    <source>
        <dbReference type="Proteomes" id="UP000886595"/>
    </source>
</evidence>
<dbReference type="SUPFAM" id="SSF52047">
    <property type="entry name" value="RNI-like"/>
    <property type="match status" value="1"/>
</dbReference>
<dbReference type="OrthoDB" id="594804at2759"/>
<dbReference type="PANTHER" id="PTHR31293">
    <property type="entry name" value="RNI-LIKE SUPERFAMILY PROTEIN"/>
    <property type="match status" value="1"/>
</dbReference>
<dbReference type="InterPro" id="IPR032675">
    <property type="entry name" value="LRR_dom_sf"/>
</dbReference>
<dbReference type="Gene3D" id="3.80.10.10">
    <property type="entry name" value="Ribonuclease Inhibitor"/>
    <property type="match status" value="1"/>
</dbReference>
<feature type="domain" description="FBD" evidence="1">
    <location>
        <begin position="206"/>
        <end position="270"/>
    </location>
</feature>
<evidence type="ECO:0000259" key="1">
    <source>
        <dbReference type="SMART" id="SM00579"/>
    </source>
</evidence>
<dbReference type="InterPro" id="IPR055294">
    <property type="entry name" value="FBL60-like"/>
</dbReference>
<name>A0A8X7WN91_BRACI</name>
<organism evidence="2 3">
    <name type="scientific">Brassica carinata</name>
    <name type="common">Ethiopian mustard</name>
    <name type="synonym">Abyssinian cabbage</name>
    <dbReference type="NCBI Taxonomy" id="52824"/>
    <lineage>
        <taxon>Eukaryota</taxon>
        <taxon>Viridiplantae</taxon>
        <taxon>Streptophyta</taxon>
        <taxon>Embryophyta</taxon>
        <taxon>Tracheophyta</taxon>
        <taxon>Spermatophyta</taxon>
        <taxon>Magnoliopsida</taxon>
        <taxon>eudicotyledons</taxon>
        <taxon>Gunneridae</taxon>
        <taxon>Pentapetalae</taxon>
        <taxon>rosids</taxon>
        <taxon>malvids</taxon>
        <taxon>Brassicales</taxon>
        <taxon>Brassicaceae</taxon>
        <taxon>Brassiceae</taxon>
        <taxon>Brassica</taxon>
    </lineage>
</organism>
<evidence type="ECO:0000313" key="2">
    <source>
        <dbReference type="EMBL" id="KAG2331890.1"/>
    </source>
</evidence>
<gene>
    <name evidence="2" type="ORF">Bca52824_003070</name>
</gene>
<keyword evidence="3" id="KW-1185">Reference proteome</keyword>
<dbReference type="Proteomes" id="UP000886595">
    <property type="component" value="Unassembled WGS sequence"/>
</dbReference>
<dbReference type="PANTHER" id="PTHR31293:SF16">
    <property type="entry name" value="RNI-LIKE SUPERFAMILY PROTEIN"/>
    <property type="match status" value="1"/>
</dbReference>